<protein>
    <submittedName>
        <fullName evidence="2">Uncharacterized protein</fullName>
    </submittedName>
</protein>
<feature type="region of interest" description="Disordered" evidence="1">
    <location>
        <begin position="250"/>
        <end position="280"/>
    </location>
</feature>
<accession>A0A2A2CFK1</accession>
<reference evidence="2 3" key="1">
    <citation type="submission" date="2016-12" db="EMBL/GenBank/DDBJ databases">
        <title>Real-Time Genomic Investigation Underlying the Public Health Response to a Shiga Toxin-Producing Escherichia Coli O26:H11 Outbreak in a Nursery.</title>
        <authorList>
            <person name="Ferdous M."/>
            <person name="Moran-Gilad J."/>
            <person name="Rossen J.W."/>
            <person name="Gdalevich M."/>
        </authorList>
    </citation>
    <scope>NUCLEOTIDE SEQUENCE [LARGE SCALE GENOMIC DNA]</scope>
    <source>
        <strain evidence="2 3">STEC 514-2</strain>
    </source>
</reference>
<evidence type="ECO:0000256" key="1">
    <source>
        <dbReference type="SAM" id="MobiDB-lite"/>
    </source>
</evidence>
<evidence type="ECO:0000313" key="2">
    <source>
        <dbReference type="EMBL" id="PAU25781.1"/>
    </source>
</evidence>
<organism evidence="2 3">
    <name type="scientific">Escherichia coli</name>
    <dbReference type="NCBI Taxonomy" id="562"/>
    <lineage>
        <taxon>Bacteria</taxon>
        <taxon>Pseudomonadati</taxon>
        <taxon>Pseudomonadota</taxon>
        <taxon>Gammaproteobacteria</taxon>
        <taxon>Enterobacterales</taxon>
        <taxon>Enterobacteriaceae</taxon>
        <taxon>Escherichia</taxon>
    </lineage>
</organism>
<comment type="caution">
    <text evidence="2">The sequence shown here is derived from an EMBL/GenBank/DDBJ whole genome shotgun (WGS) entry which is preliminary data.</text>
</comment>
<dbReference type="AlphaFoldDB" id="A0A2A2CFK1"/>
<dbReference type="Proteomes" id="UP000218543">
    <property type="component" value="Unassembled WGS sequence"/>
</dbReference>
<name>A0A2A2CFK1_ECOLX</name>
<feature type="compositionally biased region" description="Polar residues" evidence="1">
    <location>
        <begin position="403"/>
        <end position="430"/>
    </location>
</feature>
<dbReference type="EMBL" id="MRVZ01000012">
    <property type="protein sequence ID" value="PAU25781.1"/>
    <property type="molecule type" value="Genomic_DNA"/>
</dbReference>
<proteinExistence type="predicted"/>
<feature type="region of interest" description="Disordered" evidence="1">
    <location>
        <begin position="398"/>
        <end position="432"/>
    </location>
</feature>
<dbReference type="RefSeq" id="WP_095585986.1">
    <property type="nucleotide sequence ID" value="NZ_MRVZ01000012.1"/>
</dbReference>
<sequence>MSTNLPAMPAYMANMMPTLPQEMRDQLAQMFAPALESFGSAFNRVSLKGNRFRLITGGSETATFSDAFTFVIVAISPEQHCVWYANAYNGEEGVEPDAVWAQNEEPPANVPMSARVKDASGRNQYSMRRRFIVAPCLMNPQGKQYIDLDNLYVWDAGGMTTFGDDVALTGGAYNKAHSFTSYMNMCKSVGLFPCAIMTTAIFDMRQSVPAARFLPVCNQQGSPIILDMDTLSRVMQKAVEPATQQMLDWRRGRDDSQVPSQQPQQPQQPQQQTQYAVQQPQATAQQSQTVVAPQQQVVQPQVMQQSPVQPVQENVTQVYQEAQPVQQQQQGVLDDFLAEFTSAPALDSGVATQQTVQEQPQKAGHVDTVASENDLAKVVSEMTNAVKAATNNAQQITEGMAQQAVSEDPQQPEPTNQQESVVEQPAQATATADDLVARMNDIMSKF</sequence>
<evidence type="ECO:0000313" key="3">
    <source>
        <dbReference type="Proteomes" id="UP000218543"/>
    </source>
</evidence>
<gene>
    <name evidence="2" type="ORF">BTQ06_04665</name>
</gene>
<feature type="compositionally biased region" description="Low complexity" evidence="1">
    <location>
        <begin position="257"/>
        <end position="280"/>
    </location>
</feature>